<comment type="caution">
    <text evidence="1">The sequence shown here is derived from an EMBL/GenBank/DDBJ whole genome shotgun (WGS) entry which is preliminary data.</text>
</comment>
<evidence type="ECO:0000313" key="2">
    <source>
        <dbReference type="Proteomes" id="UP000555836"/>
    </source>
</evidence>
<dbReference type="InterPro" id="IPR015422">
    <property type="entry name" value="PyrdxlP-dep_Trfase_small"/>
</dbReference>
<gene>
    <name evidence="1" type="ORF">HKB21_06705</name>
</gene>
<dbReference type="GO" id="GO:0008483">
    <property type="term" value="F:transaminase activity"/>
    <property type="evidence" value="ECO:0007669"/>
    <property type="project" value="UniProtKB-KW"/>
</dbReference>
<dbReference type="Gene3D" id="3.90.1150.10">
    <property type="entry name" value="Aspartate Aminotransferase, domain 1"/>
    <property type="match status" value="1"/>
</dbReference>
<dbReference type="Proteomes" id="UP000555836">
    <property type="component" value="Unassembled WGS sequence"/>
</dbReference>
<organism evidence="1 2">
    <name type="scientific">Vibrio parahaemolyticus</name>
    <dbReference type="NCBI Taxonomy" id="670"/>
    <lineage>
        <taxon>Bacteria</taxon>
        <taxon>Pseudomonadati</taxon>
        <taxon>Pseudomonadota</taxon>
        <taxon>Gammaproteobacteria</taxon>
        <taxon>Vibrionales</taxon>
        <taxon>Vibrionaceae</taxon>
        <taxon>Vibrio</taxon>
    </lineage>
</organism>
<protein>
    <submittedName>
        <fullName evidence="1">Aromatic amino acid aminotransferase</fullName>
    </submittedName>
</protein>
<name>A0A7Y0X532_VIBPH</name>
<keyword evidence="1" id="KW-0032">Aminotransferase</keyword>
<reference evidence="1 2" key="1">
    <citation type="submission" date="2020-04" db="EMBL/GenBank/DDBJ databases">
        <title>Whole-genome sequencing of Vibrio spp. from China reveals different genetic environments of blaCTX-M-14 among diverse lineages.</title>
        <authorList>
            <person name="Zheng Z."/>
            <person name="Ye L."/>
            <person name="Chen S."/>
        </authorList>
    </citation>
    <scope>NUCLEOTIDE SEQUENCE [LARGE SCALE GENOMIC DNA]</scope>
    <source>
        <strain evidence="1 2">Vb0574</strain>
    </source>
</reference>
<dbReference type="AlphaFoldDB" id="A0A7Y0X532"/>
<evidence type="ECO:0000313" key="1">
    <source>
        <dbReference type="EMBL" id="NMU25308.1"/>
    </source>
</evidence>
<dbReference type="EMBL" id="JABCLD010000992">
    <property type="protein sequence ID" value="NMU25308.1"/>
    <property type="molecule type" value="Genomic_DNA"/>
</dbReference>
<sequence length="42" mass="4597">QMGTLREEYGIYGVGDGRINIAGLTEKDIPYVADAIVKVSQR</sequence>
<accession>A0A7Y0X532</accession>
<keyword evidence="1" id="KW-0808">Transferase</keyword>
<proteinExistence type="predicted"/>
<feature type="non-terminal residue" evidence="1">
    <location>
        <position position="1"/>
    </location>
</feature>